<feature type="domain" description="PpiC" evidence="4">
    <location>
        <begin position="280"/>
        <end position="389"/>
    </location>
</feature>
<dbReference type="PANTHER" id="PTHR47637">
    <property type="entry name" value="CHAPERONE SURA"/>
    <property type="match status" value="1"/>
</dbReference>
<evidence type="ECO:0000256" key="1">
    <source>
        <dbReference type="ARBA" id="ARBA00022729"/>
    </source>
</evidence>
<keyword evidence="6" id="KW-1185">Reference proteome</keyword>
<reference evidence="5 6" key="1">
    <citation type="submission" date="2021-05" db="EMBL/GenBank/DDBJ databases">
        <title>A Polyphasic approach of four new species of the genus Ohtaekwangia: Ohtaekwangia histidinii sp. nov., Ohtaekwangia cretensis sp. nov., Ohtaekwangia indiensis sp. nov., Ohtaekwangia reichenbachii sp. nov. from diverse environment.</title>
        <authorList>
            <person name="Octaviana S."/>
        </authorList>
    </citation>
    <scope>NUCLEOTIDE SEQUENCE [LARGE SCALE GENOMIC DNA]</scope>
    <source>
        <strain evidence="5 6">PWU20</strain>
    </source>
</reference>
<feature type="domain" description="PpiC" evidence="4">
    <location>
        <begin position="177"/>
        <end position="277"/>
    </location>
</feature>
<accession>A0ABS5VMG3</accession>
<dbReference type="Pfam" id="PF00639">
    <property type="entry name" value="Rotamase"/>
    <property type="match status" value="2"/>
</dbReference>
<keyword evidence="1 3" id="KW-0732">Signal</keyword>
<dbReference type="Gene3D" id="1.10.4030.10">
    <property type="entry name" value="Porin chaperone SurA, peptide-binding domain"/>
    <property type="match status" value="1"/>
</dbReference>
<dbReference type="GO" id="GO:0003755">
    <property type="term" value="F:peptidyl-prolyl cis-trans isomerase activity"/>
    <property type="evidence" value="ECO:0007669"/>
    <property type="project" value="UniProtKB-EC"/>
</dbReference>
<dbReference type="Proteomes" id="UP000772618">
    <property type="component" value="Unassembled WGS sequence"/>
</dbReference>
<dbReference type="RefSeq" id="WP_254152610.1">
    <property type="nucleotide sequence ID" value="NZ_JAHESD010000007.1"/>
</dbReference>
<dbReference type="InterPro" id="IPR000297">
    <property type="entry name" value="PPIase_PpiC"/>
</dbReference>
<dbReference type="InterPro" id="IPR027304">
    <property type="entry name" value="Trigger_fact/SurA_dom_sf"/>
</dbReference>
<keyword evidence="2 5" id="KW-0413">Isomerase</keyword>
<feature type="chain" id="PRO_5046660598" evidence="3">
    <location>
        <begin position="24"/>
        <end position="448"/>
    </location>
</feature>
<dbReference type="InterPro" id="IPR050280">
    <property type="entry name" value="OMP_Chaperone_SurA"/>
</dbReference>
<dbReference type="PANTHER" id="PTHR47637:SF1">
    <property type="entry name" value="CHAPERONE SURA"/>
    <property type="match status" value="1"/>
</dbReference>
<proteinExistence type="predicted"/>
<evidence type="ECO:0000313" key="5">
    <source>
        <dbReference type="EMBL" id="MBT1702643.1"/>
    </source>
</evidence>
<dbReference type="EC" id="5.2.1.8" evidence="5"/>
<name>A0ABS5VMG3_9BACT</name>
<dbReference type="Gene3D" id="3.10.50.40">
    <property type="match status" value="2"/>
</dbReference>
<dbReference type="EMBL" id="JAHESD010000007">
    <property type="protein sequence ID" value="MBT1702643.1"/>
    <property type="molecule type" value="Genomic_DNA"/>
</dbReference>
<evidence type="ECO:0000256" key="2">
    <source>
        <dbReference type="PROSITE-ProRule" id="PRU00278"/>
    </source>
</evidence>
<dbReference type="InterPro" id="IPR046357">
    <property type="entry name" value="PPIase_dom_sf"/>
</dbReference>
<dbReference type="SUPFAM" id="SSF54534">
    <property type="entry name" value="FKBP-like"/>
    <property type="match status" value="2"/>
</dbReference>
<organism evidence="5 6">
    <name type="scientific">Chryseosolibacter indicus</name>
    <dbReference type="NCBI Taxonomy" id="2782351"/>
    <lineage>
        <taxon>Bacteria</taxon>
        <taxon>Pseudomonadati</taxon>
        <taxon>Bacteroidota</taxon>
        <taxon>Cytophagia</taxon>
        <taxon>Cytophagales</taxon>
        <taxon>Chryseotaleaceae</taxon>
        <taxon>Chryseosolibacter</taxon>
    </lineage>
</organism>
<feature type="signal peptide" evidence="3">
    <location>
        <begin position="1"/>
        <end position="23"/>
    </location>
</feature>
<gene>
    <name evidence="5" type="ORF">KK060_05085</name>
</gene>
<evidence type="ECO:0000313" key="6">
    <source>
        <dbReference type="Proteomes" id="UP000772618"/>
    </source>
</evidence>
<evidence type="ECO:0000256" key="3">
    <source>
        <dbReference type="SAM" id="SignalP"/>
    </source>
</evidence>
<protein>
    <submittedName>
        <fullName evidence="5">Peptidylprolyl isomerase</fullName>
        <ecNumber evidence="5">5.2.1.8</ecNumber>
    </submittedName>
</protein>
<dbReference type="SUPFAM" id="SSF109998">
    <property type="entry name" value="Triger factor/SurA peptide-binding domain-like"/>
    <property type="match status" value="1"/>
</dbReference>
<comment type="caution">
    <text evidence="5">The sequence shown here is derived from an EMBL/GenBank/DDBJ whole genome shotgun (WGS) entry which is preliminary data.</text>
</comment>
<dbReference type="PROSITE" id="PS50198">
    <property type="entry name" value="PPIC_PPIASE_2"/>
    <property type="match status" value="2"/>
</dbReference>
<keyword evidence="2" id="KW-0697">Rotamase</keyword>
<sequence>MTTILRRIYIMVLLVVLSSRLFAQENQGFVVDEIIAKVDNYIVLKSDLEKVYQDYLANGGSPSMETRCQYLAMLVRNKLMLAKAEIDSVVVLDAEVDANTQRRMDVILAQSGRTVDELEGLYGKTLEQIRNELRDQIREQMVVSKMEETITSGIAVTPSEVKKFFNKIPKDSLPYFSASVEVAQIVKIAKVSNEQKQKTRNQLLDIRSRILAGESFGALAKEFSDDPSALSNSGEMGWSARGRMVPEFEAMAFKLKPGEISMPFESAFGMHIMQLIERRGNEYNSRHILISPEPSAKDLQDVTHFLDSIRTLIVNDSLTFQKAAKEFSDDVPTKGNGGFFSDPDGGTKLTVDELDPVVFFKIDSMKVGDISKPVAYRTDDGKNAVRILYYKSRIPPHIASLEEDWHRIQAATLNEKKNRILQKWFEKAKADVFINIDQNYDFCGIVRD</sequence>
<evidence type="ECO:0000259" key="4">
    <source>
        <dbReference type="PROSITE" id="PS50198"/>
    </source>
</evidence>